<feature type="region of interest" description="Disordered" evidence="1">
    <location>
        <begin position="140"/>
        <end position="160"/>
    </location>
</feature>
<evidence type="ECO:0000256" key="2">
    <source>
        <dbReference type="SAM" id="SignalP"/>
    </source>
</evidence>
<comment type="caution">
    <text evidence="3">The sequence shown here is derived from an EMBL/GenBank/DDBJ whole genome shotgun (WGS) entry which is preliminary data.</text>
</comment>
<dbReference type="RefSeq" id="XP_046119587.1">
    <property type="nucleotide sequence ID" value="XM_046263241.1"/>
</dbReference>
<name>A0A9P7ZQ75_9HYPO</name>
<keyword evidence="2" id="KW-0732">Signal</keyword>
<dbReference type="AlphaFoldDB" id="A0A9P7ZQ75"/>
<dbReference type="Proteomes" id="UP000887229">
    <property type="component" value="Unassembled WGS sequence"/>
</dbReference>
<sequence length="323" mass="34715">MRSTVFLSLVATAACSDIEVIWRHAKSSGQNSLSVFNGTDLIAQSCSSFIPGNPSIDFSDLDPNGFGNFSIGDDKFLAHSNPEHSGGPTCSKKYNAEAAVIECSGISWTPSQASIEEDCHDDAEVKAILDFFTSKNRELAEPPKRTRDLGQGHGADLFPRVPPPPPDCSPNYGVNVVGNGNPHQNYFDQQLSETINCQASPSCSVGHEKETSITVEWSADISANGWISAGFSVSKSWTTGNEYTCYGGAYDEVCVWYNTAHTAYTVQNVKSEPCSQSVTYSDPFVMYSPNNNNAGGGYYCVVGTCRSKTDSYWDKSGPAGGPP</sequence>
<evidence type="ECO:0000313" key="4">
    <source>
        <dbReference type="Proteomes" id="UP000887229"/>
    </source>
</evidence>
<organism evidence="3 4">
    <name type="scientific">Emericellopsis atlantica</name>
    <dbReference type="NCBI Taxonomy" id="2614577"/>
    <lineage>
        <taxon>Eukaryota</taxon>
        <taxon>Fungi</taxon>
        <taxon>Dikarya</taxon>
        <taxon>Ascomycota</taxon>
        <taxon>Pezizomycotina</taxon>
        <taxon>Sordariomycetes</taxon>
        <taxon>Hypocreomycetidae</taxon>
        <taxon>Hypocreales</taxon>
        <taxon>Bionectriaceae</taxon>
        <taxon>Emericellopsis</taxon>
    </lineage>
</organism>
<dbReference type="EMBL" id="MU251250">
    <property type="protein sequence ID" value="KAG9255663.1"/>
    <property type="molecule type" value="Genomic_DNA"/>
</dbReference>
<gene>
    <name evidence="3" type="ORF">F5Z01DRAFT_651753</name>
</gene>
<evidence type="ECO:0000313" key="3">
    <source>
        <dbReference type="EMBL" id="KAG9255663.1"/>
    </source>
</evidence>
<feature type="chain" id="PRO_5040137937" evidence="2">
    <location>
        <begin position="16"/>
        <end position="323"/>
    </location>
</feature>
<evidence type="ECO:0000256" key="1">
    <source>
        <dbReference type="SAM" id="MobiDB-lite"/>
    </source>
</evidence>
<dbReference type="OrthoDB" id="3641682at2759"/>
<keyword evidence="4" id="KW-1185">Reference proteome</keyword>
<dbReference type="GeneID" id="70294144"/>
<feature type="compositionally biased region" description="Basic and acidic residues" evidence="1">
    <location>
        <begin position="140"/>
        <end position="150"/>
    </location>
</feature>
<accession>A0A9P7ZQ75</accession>
<reference evidence="3" key="1">
    <citation type="journal article" date="2021" name="IMA Fungus">
        <title>Genomic characterization of three marine fungi, including Emericellopsis atlantica sp. nov. with signatures of a generalist lifestyle and marine biomass degradation.</title>
        <authorList>
            <person name="Hagestad O.C."/>
            <person name="Hou L."/>
            <person name="Andersen J.H."/>
            <person name="Hansen E.H."/>
            <person name="Altermark B."/>
            <person name="Li C."/>
            <person name="Kuhnert E."/>
            <person name="Cox R.J."/>
            <person name="Crous P.W."/>
            <person name="Spatafora J.W."/>
            <person name="Lail K."/>
            <person name="Amirebrahimi M."/>
            <person name="Lipzen A."/>
            <person name="Pangilinan J."/>
            <person name="Andreopoulos W."/>
            <person name="Hayes R.D."/>
            <person name="Ng V."/>
            <person name="Grigoriev I.V."/>
            <person name="Jackson S.A."/>
            <person name="Sutton T.D.S."/>
            <person name="Dobson A.D.W."/>
            <person name="Rama T."/>
        </authorList>
    </citation>
    <scope>NUCLEOTIDE SEQUENCE</scope>
    <source>
        <strain evidence="3">TS7</strain>
    </source>
</reference>
<dbReference type="PROSITE" id="PS51257">
    <property type="entry name" value="PROKAR_LIPOPROTEIN"/>
    <property type="match status" value="1"/>
</dbReference>
<proteinExistence type="predicted"/>
<protein>
    <submittedName>
        <fullName evidence="3">Uncharacterized protein</fullName>
    </submittedName>
</protein>
<feature type="signal peptide" evidence="2">
    <location>
        <begin position="1"/>
        <end position="15"/>
    </location>
</feature>